<protein>
    <recommendedName>
        <fullName evidence="5">Heteromeric transposase endonuclease subunit TnsA</fullName>
    </recommendedName>
</protein>
<dbReference type="Gene3D" id="3.40.1350.10">
    <property type="match status" value="1"/>
</dbReference>
<dbReference type="Proteomes" id="UP000316562">
    <property type="component" value="Unassembled WGS sequence"/>
</dbReference>
<dbReference type="Pfam" id="PF08722">
    <property type="entry name" value="Tn7_TnsA-like_N"/>
    <property type="match status" value="1"/>
</dbReference>
<dbReference type="AlphaFoldDB" id="A0A519BG50"/>
<comment type="caution">
    <text evidence="3">The sequence shown here is derived from an EMBL/GenBank/DDBJ whole genome shotgun (WGS) entry which is preliminary data.</text>
</comment>
<feature type="domain" description="TnsA endonuclease C-terminal" evidence="1">
    <location>
        <begin position="129"/>
        <end position="206"/>
    </location>
</feature>
<evidence type="ECO:0000259" key="2">
    <source>
        <dbReference type="Pfam" id="PF08722"/>
    </source>
</evidence>
<organism evidence="3 4">
    <name type="scientific">Acididesulfobacter guangdongensis</name>
    <dbReference type="NCBI Taxonomy" id="2597225"/>
    <lineage>
        <taxon>Bacteria</taxon>
        <taxon>Deltaproteobacteria</taxon>
        <taxon>Candidatus Acidulodesulfobacterales</taxon>
        <taxon>Candidatus Acididesulfobacter</taxon>
    </lineage>
</organism>
<feature type="domain" description="TnsA endonuclease N-terminal" evidence="2">
    <location>
        <begin position="44"/>
        <end position="125"/>
    </location>
</feature>
<proteinExistence type="predicted"/>
<gene>
    <name evidence="3" type="ORF">EVJ46_04210</name>
</gene>
<sequence length="227" mass="27192">MALVRKIPIQTRSVAGYFYSVKNKRNIDFESQLEKKFYLMFEFDDEIESYQEQPVKVETLLNGRKITYIPDCLIYFKPELNKKPFLVEIKYLKEIKEKKEKIANKVKAVSKYSKENGYFFKIFTDKKLNETYIDNIKFLYRYSEKPKLNGRYGEYENRIYSALCGSENGLTVNGLLNMTALNNLEKMTVLPVIWHMAFKKKLYLNLYEPLQGWLRPRIILLYREYII</sequence>
<dbReference type="InterPro" id="IPR014832">
    <property type="entry name" value="TnsA_C"/>
</dbReference>
<dbReference type="GO" id="GO:0003676">
    <property type="term" value="F:nucleic acid binding"/>
    <property type="evidence" value="ECO:0007669"/>
    <property type="project" value="InterPro"/>
</dbReference>
<evidence type="ECO:0000313" key="4">
    <source>
        <dbReference type="Proteomes" id="UP000316562"/>
    </source>
</evidence>
<dbReference type="InterPro" id="IPR011856">
    <property type="entry name" value="tRNA_endonuc-like_dom_sf"/>
</dbReference>
<evidence type="ECO:0000313" key="3">
    <source>
        <dbReference type="EMBL" id="RZD16245.1"/>
    </source>
</evidence>
<dbReference type="EMBL" id="SGBC01000002">
    <property type="protein sequence ID" value="RZD16245.1"/>
    <property type="molecule type" value="Genomic_DNA"/>
</dbReference>
<dbReference type="InterPro" id="IPR014833">
    <property type="entry name" value="TnsA_N"/>
</dbReference>
<dbReference type="Pfam" id="PF08721">
    <property type="entry name" value="Tn7_Tnp_TnsA_C"/>
    <property type="match status" value="1"/>
</dbReference>
<reference evidence="3 4" key="1">
    <citation type="journal article" date="2019" name="ISME J.">
        <title>Insights into ecological role of a new deltaproteobacterial order Candidatus Acidulodesulfobacterales by metagenomics and metatranscriptomics.</title>
        <authorList>
            <person name="Tan S."/>
            <person name="Liu J."/>
            <person name="Fang Y."/>
            <person name="Hedlund B.P."/>
            <person name="Lian Z.H."/>
            <person name="Huang L.Y."/>
            <person name="Li J.T."/>
            <person name="Huang L.N."/>
            <person name="Li W.J."/>
            <person name="Jiang H.C."/>
            <person name="Dong H.L."/>
            <person name="Shu W.S."/>
        </authorList>
    </citation>
    <scope>NUCLEOTIDE SEQUENCE [LARGE SCALE GENOMIC DNA]</scope>
    <source>
        <strain evidence="3">AP2</strain>
    </source>
</reference>
<evidence type="ECO:0000259" key="1">
    <source>
        <dbReference type="Pfam" id="PF08721"/>
    </source>
</evidence>
<name>A0A519BG50_ACIG2</name>
<evidence type="ECO:0008006" key="5">
    <source>
        <dbReference type="Google" id="ProtNLM"/>
    </source>
</evidence>
<accession>A0A519BG50</accession>